<proteinExistence type="predicted"/>
<dbReference type="AlphaFoldDB" id="A0A1I7ZNB0"/>
<reference evidence="2" key="1">
    <citation type="submission" date="2016-11" db="UniProtKB">
        <authorList>
            <consortium name="WormBaseParasite"/>
        </authorList>
    </citation>
    <scope>IDENTIFICATION</scope>
</reference>
<accession>A0A1I7ZNB0</accession>
<name>A0A1I7ZNB0_9BILA</name>
<dbReference type="Proteomes" id="UP000095287">
    <property type="component" value="Unplaced"/>
</dbReference>
<dbReference type="WBParaSite" id="L893_g28172.t1">
    <property type="protein sequence ID" value="L893_g28172.t1"/>
    <property type="gene ID" value="L893_g28172"/>
</dbReference>
<protein>
    <submittedName>
        <fullName evidence="2">Secreted protein</fullName>
    </submittedName>
</protein>
<evidence type="ECO:0000313" key="1">
    <source>
        <dbReference type="Proteomes" id="UP000095287"/>
    </source>
</evidence>
<sequence length="96" mass="10871">MVAQLKPSESKFVTIQSQCAMALFTLPLCFRPCLPQRLFMVPAGTPKTIGWHQPSPLFIVFLSRHPGKESTVLNEKHARRLDAFKLYKGAFPSVVW</sequence>
<keyword evidence="1" id="KW-1185">Reference proteome</keyword>
<evidence type="ECO:0000313" key="2">
    <source>
        <dbReference type="WBParaSite" id="L893_g28172.t1"/>
    </source>
</evidence>
<organism evidence="1 2">
    <name type="scientific">Steinernema glaseri</name>
    <dbReference type="NCBI Taxonomy" id="37863"/>
    <lineage>
        <taxon>Eukaryota</taxon>
        <taxon>Metazoa</taxon>
        <taxon>Ecdysozoa</taxon>
        <taxon>Nematoda</taxon>
        <taxon>Chromadorea</taxon>
        <taxon>Rhabditida</taxon>
        <taxon>Tylenchina</taxon>
        <taxon>Panagrolaimomorpha</taxon>
        <taxon>Strongyloidoidea</taxon>
        <taxon>Steinernematidae</taxon>
        <taxon>Steinernema</taxon>
    </lineage>
</organism>